<dbReference type="Gene3D" id="1.10.10.10">
    <property type="entry name" value="Winged helix-like DNA-binding domain superfamily/Winged helix DNA-binding domain"/>
    <property type="match status" value="1"/>
</dbReference>
<dbReference type="SUPFAM" id="SSF48008">
    <property type="entry name" value="GntR ligand-binding domain-like"/>
    <property type="match status" value="1"/>
</dbReference>
<dbReference type="OrthoDB" id="9788098at2"/>
<organism evidence="5 6">
    <name type="scientific">Salinarimonas soli</name>
    <dbReference type="NCBI Taxonomy" id="1638099"/>
    <lineage>
        <taxon>Bacteria</taxon>
        <taxon>Pseudomonadati</taxon>
        <taxon>Pseudomonadota</taxon>
        <taxon>Alphaproteobacteria</taxon>
        <taxon>Hyphomicrobiales</taxon>
        <taxon>Salinarimonadaceae</taxon>
        <taxon>Salinarimonas</taxon>
    </lineage>
</organism>
<protein>
    <submittedName>
        <fullName evidence="5">GntR family transcriptional regulator</fullName>
    </submittedName>
</protein>
<reference evidence="5 6" key="2">
    <citation type="submission" date="2019-09" db="EMBL/GenBank/DDBJ databases">
        <authorList>
            <person name="Jin C."/>
        </authorList>
    </citation>
    <scope>NUCLEOTIDE SEQUENCE [LARGE SCALE GENOMIC DNA]</scope>
    <source>
        <strain evidence="5 6">BN140002</strain>
    </source>
</reference>
<dbReference type="GO" id="GO:0003677">
    <property type="term" value="F:DNA binding"/>
    <property type="evidence" value="ECO:0007669"/>
    <property type="project" value="UniProtKB-KW"/>
</dbReference>
<dbReference type="Pfam" id="PF07729">
    <property type="entry name" value="FCD"/>
    <property type="match status" value="1"/>
</dbReference>
<keyword evidence="1" id="KW-0805">Transcription regulation</keyword>
<dbReference type="Gene3D" id="1.20.120.530">
    <property type="entry name" value="GntR ligand-binding domain-like"/>
    <property type="match status" value="1"/>
</dbReference>
<dbReference type="SMART" id="SM00345">
    <property type="entry name" value="HTH_GNTR"/>
    <property type="match status" value="1"/>
</dbReference>
<dbReference type="AlphaFoldDB" id="A0A5B2VGC1"/>
<evidence type="ECO:0000259" key="4">
    <source>
        <dbReference type="PROSITE" id="PS50949"/>
    </source>
</evidence>
<dbReference type="SUPFAM" id="SSF46785">
    <property type="entry name" value="Winged helix' DNA-binding domain"/>
    <property type="match status" value="1"/>
</dbReference>
<accession>A0A5B2VGC1</accession>
<evidence type="ECO:0000256" key="3">
    <source>
        <dbReference type="ARBA" id="ARBA00023163"/>
    </source>
</evidence>
<dbReference type="GO" id="GO:0003700">
    <property type="term" value="F:DNA-binding transcription factor activity"/>
    <property type="evidence" value="ECO:0007669"/>
    <property type="project" value="InterPro"/>
</dbReference>
<gene>
    <name evidence="5" type="ORF">F0L46_06695</name>
</gene>
<dbReference type="Proteomes" id="UP000323142">
    <property type="component" value="Unassembled WGS sequence"/>
</dbReference>
<dbReference type="SMART" id="SM00895">
    <property type="entry name" value="FCD"/>
    <property type="match status" value="1"/>
</dbReference>
<reference evidence="5 6" key="1">
    <citation type="submission" date="2019-09" db="EMBL/GenBank/DDBJ databases">
        <title>Salinarimonas rosea gen. nov., sp. nov., a new member of the a-2 subgroup of the Proteobacteria.</title>
        <authorList>
            <person name="Liu J."/>
        </authorList>
    </citation>
    <scope>NUCLEOTIDE SEQUENCE [LARGE SCALE GENOMIC DNA]</scope>
    <source>
        <strain evidence="5 6">BN140002</strain>
    </source>
</reference>
<dbReference type="InterPro" id="IPR011711">
    <property type="entry name" value="GntR_C"/>
</dbReference>
<evidence type="ECO:0000256" key="1">
    <source>
        <dbReference type="ARBA" id="ARBA00023015"/>
    </source>
</evidence>
<sequence>MNAPIRSAADGPGLRAIPASARIQAALREAILGMRLMPGVALSEKDIARSYGVSRTPVREALLRLAEERLVDIYPQVGTFVSRIRVDGLPDAMVIRMALERVTVRAAAERADGASRAELKANLDRQHAANRDGDLEGFYAADEEFHQSIARLAGHPHLWRVVKQEKVQVDRCRLLTLPQPSRRINLMAQHGAIADAIGAGDPDAAEAAMGAHLAEVLPSIDTLREAHPDYFEAGGEAPLSRPRRGAARP</sequence>
<keyword evidence="2" id="KW-0238">DNA-binding</keyword>
<dbReference type="PANTHER" id="PTHR43537">
    <property type="entry name" value="TRANSCRIPTIONAL REGULATOR, GNTR FAMILY"/>
    <property type="match status" value="1"/>
</dbReference>
<dbReference type="InterPro" id="IPR036388">
    <property type="entry name" value="WH-like_DNA-bd_sf"/>
</dbReference>
<keyword evidence="6" id="KW-1185">Reference proteome</keyword>
<name>A0A5B2VGC1_9HYPH</name>
<dbReference type="InterPro" id="IPR008920">
    <property type="entry name" value="TF_FadR/GntR_C"/>
</dbReference>
<dbReference type="CDD" id="cd07377">
    <property type="entry name" value="WHTH_GntR"/>
    <property type="match status" value="1"/>
</dbReference>
<proteinExistence type="predicted"/>
<evidence type="ECO:0000313" key="5">
    <source>
        <dbReference type="EMBL" id="KAA2237955.1"/>
    </source>
</evidence>
<dbReference type="EMBL" id="VUOA01000016">
    <property type="protein sequence ID" value="KAA2237955.1"/>
    <property type="molecule type" value="Genomic_DNA"/>
</dbReference>
<evidence type="ECO:0000313" key="6">
    <source>
        <dbReference type="Proteomes" id="UP000323142"/>
    </source>
</evidence>
<keyword evidence="3" id="KW-0804">Transcription</keyword>
<dbReference type="InterPro" id="IPR036390">
    <property type="entry name" value="WH_DNA-bd_sf"/>
</dbReference>
<feature type="domain" description="HTH gntR-type" evidence="4">
    <location>
        <begin position="17"/>
        <end position="84"/>
    </location>
</feature>
<dbReference type="PROSITE" id="PS50949">
    <property type="entry name" value="HTH_GNTR"/>
    <property type="match status" value="1"/>
</dbReference>
<evidence type="ECO:0000256" key="2">
    <source>
        <dbReference type="ARBA" id="ARBA00023125"/>
    </source>
</evidence>
<dbReference type="InterPro" id="IPR000524">
    <property type="entry name" value="Tscrpt_reg_HTH_GntR"/>
</dbReference>
<dbReference type="PANTHER" id="PTHR43537:SF45">
    <property type="entry name" value="GNTR FAMILY REGULATORY PROTEIN"/>
    <property type="match status" value="1"/>
</dbReference>
<dbReference type="Pfam" id="PF00392">
    <property type="entry name" value="GntR"/>
    <property type="match status" value="1"/>
</dbReference>
<dbReference type="PRINTS" id="PR00035">
    <property type="entry name" value="HTHGNTR"/>
</dbReference>
<dbReference type="RefSeq" id="WP_149816287.1">
    <property type="nucleotide sequence ID" value="NZ_VUOA01000016.1"/>
</dbReference>
<comment type="caution">
    <text evidence="5">The sequence shown here is derived from an EMBL/GenBank/DDBJ whole genome shotgun (WGS) entry which is preliminary data.</text>
</comment>